<evidence type="ECO:0000313" key="13">
    <source>
        <dbReference type="EMBL" id="MDB0578941.1"/>
    </source>
</evidence>
<evidence type="ECO:0000256" key="7">
    <source>
        <dbReference type="ARBA" id="ARBA00022977"/>
    </source>
</evidence>
<evidence type="ECO:0000256" key="10">
    <source>
        <dbReference type="RuleBase" id="RU363093"/>
    </source>
</evidence>
<dbReference type="GO" id="GO:0050334">
    <property type="term" value="F:thiaminase activity"/>
    <property type="evidence" value="ECO:0007669"/>
    <property type="project" value="UniProtKB-EC"/>
</dbReference>
<organism evidence="12 14">
    <name type="scientific">Salinicoccus roseus</name>
    <dbReference type="NCBI Taxonomy" id="45670"/>
    <lineage>
        <taxon>Bacteria</taxon>
        <taxon>Bacillati</taxon>
        <taxon>Bacillota</taxon>
        <taxon>Bacilli</taxon>
        <taxon>Bacillales</taxon>
        <taxon>Staphylococcaceae</taxon>
        <taxon>Salinicoccus</taxon>
    </lineage>
</organism>
<keyword evidence="10" id="KW-0378">Hydrolase</keyword>
<keyword evidence="15" id="KW-1185">Reference proteome</keyword>
<evidence type="ECO:0000256" key="9">
    <source>
        <dbReference type="ARBA" id="ARBA00048337"/>
    </source>
</evidence>
<dbReference type="AlphaFoldDB" id="A0A0C2HJD0"/>
<dbReference type="Proteomes" id="UP000031546">
    <property type="component" value="Unassembled WGS sequence"/>
</dbReference>
<dbReference type="PANTHER" id="PTHR43198">
    <property type="entry name" value="BIFUNCTIONAL TH2 PROTEIN"/>
    <property type="match status" value="1"/>
</dbReference>
<evidence type="ECO:0000259" key="11">
    <source>
        <dbReference type="Pfam" id="PF03070"/>
    </source>
</evidence>
<reference evidence="12 14" key="1">
    <citation type="submission" date="2015-01" db="EMBL/GenBank/DDBJ databases">
        <title>Genome sequences of high lactate-tolerant strain Salinicoccus roseus W12 with industrial interest.</title>
        <authorList>
            <person name="Wang H."/>
            <person name="Yu B."/>
        </authorList>
    </citation>
    <scope>NUCLEOTIDE SEQUENCE [LARGE SCALE GENOMIC DNA]</scope>
    <source>
        <strain evidence="12 14">W12</strain>
    </source>
</reference>
<evidence type="ECO:0000256" key="6">
    <source>
        <dbReference type="ARBA" id="ARBA00013647"/>
    </source>
</evidence>
<evidence type="ECO:0000313" key="12">
    <source>
        <dbReference type="EMBL" id="KIH71809.1"/>
    </source>
</evidence>
<protein>
    <recommendedName>
        <fullName evidence="6 10">Aminopyrimidine aminohydrolase</fullName>
        <ecNumber evidence="5 10">3.5.99.2</ecNumber>
    </recommendedName>
</protein>
<dbReference type="GO" id="GO:0009228">
    <property type="term" value="P:thiamine biosynthetic process"/>
    <property type="evidence" value="ECO:0007669"/>
    <property type="project" value="UniProtKB-KW"/>
</dbReference>
<comment type="caution">
    <text evidence="12">The sequence shown here is derived from an EMBL/GenBank/DDBJ whole genome shotgun (WGS) entry which is preliminary data.</text>
</comment>
<dbReference type="EMBL" id="JXII01000001">
    <property type="protein sequence ID" value="KIH71809.1"/>
    <property type="molecule type" value="Genomic_DNA"/>
</dbReference>
<dbReference type="STRING" id="45670.SN16_00125"/>
<evidence type="ECO:0000256" key="2">
    <source>
        <dbReference type="ARBA" id="ARBA00004948"/>
    </source>
</evidence>
<dbReference type="InterPro" id="IPR016084">
    <property type="entry name" value="Haem_Oase-like_multi-hlx"/>
</dbReference>
<comment type="subunit">
    <text evidence="4">Homotetramer.</text>
</comment>
<dbReference type="InterPro" id="IPR004305">
    <property type="entry name" value="Thiaminase-2/PQQC"/>
</dbReference>
<keyword evidence="7 10" id="KW-0784">Thiamine biosynthesis</keyword>
<evidence type="ECO:0000256" key="5">
    <source>
        <dbReference type="ARBA" id="ARBA00012684"/>
    </source>
</evidence>
<dbReference type="InterPro" id="IPR050967">
    <property type="entry name" value="Thiamine_Salvage_TenA"/>
</dbReference>
<evidence type="ECO:0000313" key="14">
    <source>
        <dbReference type="Proteomes" id="UP000031546"/>
    </source>
</evidence>
<sequence>MLTEELRNEAEPIIEAIYNDTFIQGLIHENIEADAIIHYLKADSLYLKEFANLYAMLIAKTDSRETVKYLLGQMEFLLEGESEAHAVLSQAVGMTYEEITDEGVWYPSADHYIKHMYFNALTRENIAFTLSAMVPCPYVYRRLAEKVMARHTFEADHPYRGWFEFYARDMDDTLDVMQTIIDNEAEKMSEDDLRQIKRNFMESTEHERRFFNMAATKERWMEVGIHV</sequence>
<dbReference type="Pfam" id="PF03070">
    <property type="entry name" value="TENA_THI-4"/>
    <property type="match status" value="1"/>
</dbReference>
<comment type="catalytic activity">
    <reaction evidence="9 10">
        <text>thiamine + H2O = 5-(2-hydroxyethyl)-4-methylthiazole + 4-amino-5-hydroxymethyl-2-methylpyrimidine + H(+)</text>
        <dbReference type="Rhea" id="RHEA:17509"/>
        <dbReference type="ChEBI" id="CHEBI:15377"/>
        <dbReference type="ChEBI" id="CHEBI:15378"/>
        <dbReference type="ChEBI" id="CHEBI:16892"/>
        <dbReference type="ChEBI" id="CHEBI:17957"/>
        <dbReference type="ChEBI" id="CHEBI:18385"/>
        <dbReference type="EC" id="3.5.99.2"/>
    </reaction>
</comment>
<dbReference type="EC" id="3.5.99.2" evidence="5 10"/>
<dbReference type="GeneID" id="77843944"/>
<comment type="pathway">
    <text evidence="2 10">Cofactor biosynthesis; thiamine diphosphate biosynthesis.</text>
</comment>
<dbReference type="EMBL" id="JABEVU030000001">
    <property type="protein sequence ID" value="MDB0578941.1"/>
    <property type="molecule type" value="Genomic_DNA"/>
</dbReference>
<comment type="similarity">
    <text evidence="3 10">Belongs to the TenA family.</text>
</comment>
<dbReference type="Proteomes" id="UP000527860">
    <property type="component" value="Unassembled WGS sequence"/>
</dbReference>
<dbReference type="PANTHER" id="PTHR43198:SF2">
    <property type="entry name" value="SI:CH1073-67J19.1-RELATED"/>
    <property type="match status" value="1"/>
</dbReference>
<evidence type="ECO:0000313" key="15">
    <source>
        <dbReference type="Proteomes" id="UP000527860"/>
    </source>
</evidence>
<dbReference type="SUPFAM" id="SSF48613">
    <property type="entry name" value="Heme oxygenase-like"/>
    <property type="match status" value="1"/>
</dbReference>
<dbReference type="GO" id="GO:0005829">
    <property type="term" value="C:cytosol"/>
    <property type="evidence" value="ECO:0007669"/>
    <property type="project" value="TreeGrafter"/>
</dbReference>
<reference evidence="13" key="3">
    <citation type="submission" date="2022-12" db="EMBL/GenBank/DDBJ databases">
        <title>Genome analysis and biological profiling of marine Salinicoccus roseus MOSEL-ME25.</title>
        <authorList>
            <person name="Mirza F.T."/>
            <person name="Xie Y."/>
            <person name="Shinwari Z.K."/>
        </authorList>
    </citation>
    <scope>NUCLEOTIDE SEQUENCE</scope>
    <source>
        <strain evidence="13">MOSEL-ME25</strain>
    </source>
</reference>
<feature type="domain" description="Thiaminase-2/PQQC" evidence="11">
    <location>
        <begin position="9"/>
        <end position="215"/>
    </location>
</feature>
<dbReference type="NCBIfam" id="TIGR04306">
    <property type="entry name" value="salvage_TenA"/>
    <property type="match status" value="1"/>
</dbReference>
<dbReference type="OrthoDB" id="34166at2"/>
<accession>A0A0C2HJD0</accession>
<dbReference type="InterPro" id="IPR027574">
    <property type="entry name" value="Thiaminase_II"/>
</dbReference>
<evidence type="ECO:0000256" key="8">
    <source>
        <dbReference type="ARBA" id="ARBA00045954"/>
    </source>
</evidence>
<dbReference type="GO" id="GO:0009229">
    <property type="term" value="P:thiamine diphosphate biosynthetic process"/>
    <property type="evidence" value="ECO:0007669"/>
    <property type="project" value="UniProtKB-UniPathway"/>
</dbReference>
<dbReference type="CDD" id="cd19360">
    <property type="entry name" value="TenA_C_SaTenA-like"/>
    <property type="match status" value="1"/>
</dbReference>
<name>A0A0C2HJD0_9STAP</name>
<evidence type="ECO:0000256" key="1">
    <source>
        <dbReference type="ARBA" id="ARBA00001881"/>
    </source>
</evidence>
<reference evidence="13" key="2">
    <citation type="submission" date="2020-04" db="EMBL/GenBank/DDBJ databases">
        <authorList>
            <person name="Tanveer F."/>
            <person name="Xie Y."/>
            <person name="Shinwari Z.K."/>
        </authorList>
    </citation>
    <scope>NUCLEOTIDE SEQUENCE</scope>
    <source>
        <strain evidence="13">MOSEL-ME25</strain>
    </source>
</reference>
<gene>
    <name evidence="13" type="primary">tenA</name>
    <name evidence="13" type="ORF">F7P68_0000130</name>
    <name evidence="12" type="ORF">SN16_00125</name>
</gene>
<proteinExistence type="inferred from homology"/>
<dbReference type="UniPathway" id="UPA00060"/>
<evidence type="ECO:0000256" key="3">
    <source>
        <dbReference type="ARBA" id="ARBA00010264"/>
    </source>
</evidence>
<comment type="function">
    <text evidence="8">Catalyzes an amino-pyrimidine hydrolysis reaction at the C5' of the pyrimidine moiety of thiamine compounds, a reaction that is part of a thiamine salvage pathway. Thus, catalyzes the conversion of 4-amino-5-aminomethyl-2-methylpyrimidine to 4-amino-5-hydroxymethyl-2-methylpyrimidine (HMP). Is also able to catalyze the hydrolytic cleavage of thiamine; however, this thiaminase activity may not be physiologically relevant. Therefore, is probably involved in the regeneration of the thiamine pyrimidine from thiamine degraded products present in the environment, rather than in thiamine degradation.</text>
</comment>
<dbReference type="RefSeq" id="WP_040104586.1">
    <property type="nucleotide sequence ID" value="NZ_JABEVU030000001.1"/>
</dbReference>
<evidence type="ECO:0000256" key="4">
    <source>
        <dbReference type="ARBA" id="ARBA00011881"/>
    </source>
</evidence>
<dbReference type="Gene3D" id="1.20.910.10">
    <property type="entry name" value="Heme oxygenase-like"/>
    <property type="match status" value="1"/>
</dbReference>
<comment type="catalytic activity">
    <reaction evidence="1 10">
        <text>4-amino-5-aminomethyl-2-methylpyrimidine + H2O = 4-amino-5-hydroxymethyl-2-methylpyrimidine + NH4(+)</text>
        <dbReference type="Rhea" id="RHEA:31799"/>
        <dbReference type="ChEBI" id="CHEBI:15377"/>
        <dbReference type="ChEBI" id="CHEBI:16892"/>
        <dbReference type="ChEBI" id="CHEBI:28938"/>
        <dbReference type="ChEBI" id="CHEBI:63416"/>
        <dbReference type="EC" id="3.5.99.2"/>
    </reaction>
</comment>